<dbReference type="EMBL" id="CTRP01000003">
    <property type="protein sequence ID" value="CQR70903.1"/>
    <property type="molecule type" value="Genomic_DNA"/>
</dbReference>
<accession>A0A0U1KVG9</accession>
<evidence type="ECO:0000313" key="1">
    <source>
        <dbReference type="EMBL" id="CQR70903.1"/>
    </source>
</evidence>
<keyword evidence="2" id="KW-1185">Reference proteome</keyword>
<dbReference type="InterPro" id="IPR038587">
    <property type="entry name" value="Ribosomal_eL40_sf"/>
</dbReference>
<dbReference type="SUPFAM" id="SSF90209">
    <property type="entry name" value="Ran binding protein zinc finger-like"/>
    <property type="match status" value="1"/>
</dbReference>
<name>A0A0U1KVG9_9FIRM</name>
<gene>
    <name evidence="1" type="ORF">SpAn4DRAFT_1881</name>
</gene>
<sequence>MCFRPPSAAKSVKCPSCGMFNPPTLEKCKKCGADMTKAKNVTSEK</sequence>
<dbReference type="Gene3D" id="4.10.1060.50">
    <property type="match status" value="1"/>
</dbReference>
<protein>
    <recommendedName>
        <fullName evidence="3">RanBP2-type domain-containing protein</fullName>
    </recommendedName>
</protein>
<proteinExistence type="predicted"/>
<dbReference type="AlphaFoldDB" id="A0A0U1KVG9"/>
<dbReference type="Proteomes" id="UP000049855">
    <property type="component" value="Unassembled WGS sequence"/>
</dbReference>
<evidence type="ECO:0000313" key="2">
    <source>
        <dbReference type="Proteomes" id="UP000049855"/>
    </source>
</evidence>
<reference evidence="2" key="1">
    <citation type="submission" date="2015-03" db="EMBL/GenBank/DDBJ databases">
        <authorList>
            <person name="Nijsse Bart"/>
        </authorList>
    </citation>
    <scope>NUCLEOTIDE SEQUENCE [LARGE SCALE GENOMIC DNA]</scope>
</reference>
<evidence type="ECO:0008006" key="3">
    <source>
        <dbReference type="Google" id="ProtNLM"/>
    </source>
</evidence>
<organism evidence="1 2">
    <name type="scientific">Sporomusa ovata</name>
    <dbReference type="NCBI Taxonomy" id="2378"/>
    <lineage>
        <taxon>Bacteria</taxon>
        <taxon>Bacillati</taxon>
        <taxon>Bacillota</taxon>
        <taxon>Negativicutes</taxon>
        <taxon>Selenomonadales</taxon>
        <taxon>Sporomusaceae</taxon>
        <taxon>Sporomusa</taxon>
    </lineage>
</organism>
<dbReference type="InterPro" id="IPR036443">
    <property type="entry name" value="Znf_RanBP2_sf"/>
</dbReference>